<organism evidence="1 2">
    <name type="scientific">Tegillarca granosa</name>
    <name type="common">Malaysian cockle</name>
    <name type="synonym">Anadara granosa</name>
    <dbReference type="NCBI Taxonomy" id="220873"/>
    <lineage>
        <taxon>Eukaryota</taxon>
        <taxon>Metazoa</taxon>
        <taxon>Spiralia</taxon>
        <taxon>Lophotrochozoa</taxon>
        <taxon>Mollusca</taxon>
        <taxon>Bivalvia</taxon>
        <taxon>Autobranchia</taxon>
        <taxon>Pteriomorphia</taxon>
        <taxon>Arcoida</taxon>
        <taxon>Arcoidea</taxon>
        <taxon>Arcidae</taxon>
        <taxon>Tegillarca</taxon>
    </lineage>
</organism>
<comment type="caution">
    <text evidence="1">The sequence shown here is derived from an EMBL/GenBank/DDBJ whole genome shotgun (WGS) entry which is preliminary data.</text>
</comment>
<evidence type="ECO:0008006" key="3">
    <source>
        <dbReference type="Google" id="ProtNLM"/>
    </source>
</evidence>
<keyword evidence="2" id="KW-1185">Reference proteome</keyword>
<name>A0ABQ9FFM0_TEGGR</name>
<proteinExistence type="predicted"/>
<sequence>MAGKEAPPPYYPPAHQGAQPQHNVIYVQQPTIVAAPKPKTNNAFATNNVVQLISRSSGGTLQVVQSSSGHLVVDGCGPDAQAFNNVWTVINEGNNMVRLHNNNNYLAIVNGTTTVVFMSPGSHHGIETKLRLSTVGQFVLMESCKESGRYVGILNNGSLKSALATGRENHSHFGVRLVSSPYPQQGAKK</sequence>
<dbReference type="EMBL" id="JARBDR010000328">
    <property type="protein sequence ID" value="KAJ8316132.1"/>
    <property type="molecule type" value="Genomic_DNA"/>
</dbReference>
<evidence type="ECO:0000313" key="1">
    <source>
        <dbReference type="EMBL" id="KAJ8316132.1"/>
    </source>
</evidence>
<protein>
    <recommendedName>
        <fullName evidence="3">Fascin domain-containing protein</fullName>
    </recommendedName>
</protein>
<accession>A0ABQ9FFM0</accession>
<evidence type="ECO:0000313" key="2">
    <source>
        <dbReference type="Proteomes" id="UP001217089"/>
    </source>
</evidence>
<gene>
    <name evidence="1" type="ORF">KUTeg_006146</name>
</gene>
<dbReference type="Proteomes" id="UP001217089">
    <property type="component" value="Unassembled WGS sequence"/>
</dbReference>
<reference evidence="1 2" key="1">
    <citation type="submission" date="2022-12" db="EMBL/GenBank/DDBJ databases">
        <title>Chromosome-level genome of Tegillarca granosa.</title>
        <authorList>
            <person name="Kim J."/>
        </authorList>
    </citation>
    <scope>NUCLEOTIDE SEQUENCE [LARGE SCALE GENOMIC DNA]</scope>
    <source>
        <strain evidence="1">Teg-2019</strain>
        <tissue evidence="1">Adductor muscle</tissue>
    </source>
</reference>